<reference evidence="2" key="1">
    <citation type="submission" date="2014-09" db="EMBL/GenBank/DDBJ databases">
        <authorList>
            <person name="Magalhaes I.L.F."/>
            <person name="Oliveira U."/>
            <person name="Santos F.R."/>
            <person name="Vidigal T.H.D.A."/>
            <person name="Brescovit A.D."/>
            <person name="Santos A.J."/>
        </authorList>
    </citation>
    <scope>NUCLEOTIDE SEQUENCE</scope>
    <source>
        <tissue evidence="2">Shoot tissue taken approximately 20 cm above the soil surface</tissue>
    </source>
</reference>
<accession>A0A0A8ZJ86</accession>
<organism evidence="2">
    <name type="scientific">Arundo donax</name>
    <name type="common">Giant reed</name>
    <name type="synonym">Donax arundinaceus</name>
    <dbReference type="NCBI Taxonomy" id="35708"/>
    <lineage>
        <taxon>Eukaryota</taxon>
        <taxon>Viridiplantae</taxon>
        <taxon>Streptophyta</taxon>
        <taxon>Embryophyta</taxon>
        <taxon>Tracheophyta</taxon>
        <taxon>Spermatophyta</taxon>
        <taxon>Magnoliopsida</taxon>
        <taxon>Liliopsida</taxon>
        <taxon>Poales</taxon>
        <taxon>Poaceae</taxon>
        <taxon>PACMAD clade</taxon>
        <taxon>Arundinoideae</taxon>
        <taxon>Arundineae</taxon>
        <taxon>Arundo</taxon>
    </lineage>
</organism>
<keyword evidence="1" id="KW-0472">Membrane</keyword>
<dbReference type="AlphaFoldDB" id="A0A0A8ZJ86"/>
<evidence type="ECO:0000313" key="2">
    <source>
        <dbReference type="EMBL" id="JAD36800.1"/>
    </source>
</evidence>
<sequence>MILEFTGTVLILSYLTTPHSYGRTHMATELRPFLSRLLLQVVTVLITLGSSAHFFKISSAC</sequence>
<dbReference type="EMBL" id="GBRH01261095">
    <property type="protein sequence ID" value="JAD36800.1"/>
    <property type="molecule type" value="Transcribed_RNA"/>
</dbReference>
<protein>
    <submittedName>
        <fullName evidence="2">Uncharacterized protein</fullName>
    </submittedName>
</protein>
<keyword evidence="1" id="KW-0812">Transmembrane</keyword>
<reference evidence="2" key="2">
    <citation type="journal article" date="2015" name="Data Brief">
        <title>Shoot transcriptome of the giant reed, Arundo donax.</title>
        <authorList>
            <person name="Barrero R.A."/>
            <person name="Guerrero F.D."/>
            <person name="Moolhuijzen P."/>
            <person name="Goolsby J.A."/>
            <person name="Tidwell J."/>
            <person name="Bellgard S.E."/>
            <person name="Bellgard M.I."/>
        </authorList>
    </citation>
    <scope>NUCLEOTIDE SEQUENCE</scope>
    <source>
        <tissue evidence="2">Shoot tissue taken approximately 20 cm above the soil surface</tissue>
    </source>
</reference>
<proteinExistence type="predicted"/>
<feature type="transmembrane region" description="Helical" evidence="1">
    <location>
        <begin position="33"/>
        <end position="55"/>
    </location>
</feature>
<evidence type="ECO:0000256" key="1">
    <source>
        <dbReference type="SAM" id="Phobius"/>
    </source>
</evidence>
<name>A0A0A8ZJ86_ARUDO</name>
<keyword evidence="1" id="KW-1133">Transmembrane helix</keyword>